<sequence>MSKKARLLAVLVGIVCVGYLIASQSINDQSAAQSDRQERQSIHKMAR</sequence>
<dbReference type="Proteomes" id="UP000239650">
    <property type="component" value="Unassembled WGS sequence"/>
</dbReference>
<name>A0A2H1NRA6_LATSK</name>
<evidence type="ECO:0000313" key="3">
    <source>
        <dbReference type="EMBL" id="WGI19259.1"/>
    </source>
</evidence>
<organism evidence="2 4">
    <name type="scientific">Latilactobacillus sakei</name>
    <name type="common">Lactobacillus sakei</name>
    <dbReference type="NCBI Taxonomy" id="1599"/>
    <lineage>
        <taxon>Bacteria</taxon>
        <taxon>Bacillati</taxon>
        <taxon>Bacillota</taxon>
        <taxon>Bacilli</taxon>
        <taxon>Lactobacillales</taxon>
        <taxon>Lactobacillaceae</taxon>
        <taxon>Latilactobacillus</taxon>
    </lineage>
</organism>
<feature type="region of interest" description="Disordered" evidence="1">
    <location>
        <begin position="27"/>
        <end position="47"/>
    </location>
</feature>
<gene>
    <name evidence="2" type="ORF">LAS9267_01355</name>
    <name evidence="3" type="ORF">QBD03_00500</name>
</gene>
<accession>A0A2H1NRA6</accession>
<dbReference type="EMBL" id="OKRC01000006">
    <property type="protein sequence ID" value="SPE21473.1"/>
    <property type="molecule type" value="Genomic_DNA"/>
</dbReference>
<reference evidence="2 4" key="1">
    <citation type="submission" date="2018-02" db="EMBL/GenBank/DDBJ databases">
        <authorList>
            <person name="Rodrigo-Torres L."/>
            <person name="Arahal R. D."/>
            <person name="Lucena T."/>
        </authorList>
    </citation>
    <scope>NUCLEOTIDE SEQUENCE [LARGE SCALE GENOMIC DNA]</scope>
    <source>
        <strain evidence="2 4">CECT 9267</strain>
    </source>
</reference>
<dbReference type="Proteomes" id="UP001179858">
    <property type="component" value="Chromosome"/>
</dbReference>
<evidence type="ECO:0000256" key="1">
    <source>
        <dbReference type="SAM" id="MobiDB-lite"/>
    </source>
</evidence>
<protein>
    <submittedName>
        <fullName evidence="2">Uncharacterized protein</fullName>
    </submittedName>
</protein>
<dbReference type="EMBL" id="CP122959">
    <property type="protein sequence ID" value="WGI19259.1"/>
    <property type="molecule type" value="Genomic_DNA"/>
</dbReference>
<proteinExistence type="predicted"/>
<reference evidence="3" key="2">
    <citation type="submission" date="2023-04" db="EMBL/GenBank/DDBJ databases">
        <title>Novel strain of Lactilactobacillus sakei and use thereof.</title>
        <authorList>
            <person name="Kim S.Y."/>
        </authorList>
    </citation>
    <scope>NUCLEOTIDE SEQUENCE</scope>
    <source>
        <strain evidence="3">HUP1</strain>
    </source>
</reference>
<evidence type="ECO:0000313" key="2">
    <source>
        <dbReference type="EMBL" id="SPE21473.1"/>
    </source>
</evidence>
<dbReference type="AlphaFoldDB" id="A0A2H1NRA6"/>
<dbReference type="GeneID" id="57132907"/>
<dbReference type="RefSeq" id="WP_011373810.1">
    <property type="nucleotide sequence ID" value="NZ_BJLN01000013.1"/>
</dbReference>
<evidence type="ECO:0000313" key="4">
    <source>
        <dbReference type="Proteomes" id="UP000239650"/>
    </source>
</evidence>